<evidence type="ECO:0000259" key="1">
    <source>
        <dbReference type="Pfam" id="PF04666"/>
    </source>
</evidence>
<feature type="non-terminal residue" evidence="2">
    <location>
        <position position="1"/>
    </location>
</feature>
<dbReference type="InterPro" id="IPR006759">
    <property type="entry name" value="Glyco_transf_54"/>
</dbReference>
<organism evidence="2 3">
    <name type="scientific">Pristionchus fissidentatus</name>
    <dbReference type="NCBI Taxonomy" id="1538716"/>
    <lineage>
        <taxon>Eukaryota</taxon>
        <taxon>Metazoa</taxon>
        <taxon>Ecdysozoa</taxon>
        <taxon>Nematoda</taxon>
        <taxon>Chromadorea</taxon>
        <taxon>Rhabditida</taxon>
        <taxon>Rhabditina</taxon>
        <taxon>Diplogasteromorpha</taxon>
        <taxon>Diplogasteroidea</taxon>
        <taxon>Neodiplogasteridae</taxon>
        <taxon>Pristionchus</taxon>
    </lineage>
</organism>
<feature type="domain" description="MGAT4 conserved region" evidence="1">
    <location>
        <begin position="63"/>
        <end position="323"/>
    </location>
</feature>
<dbReference type="GO" id="GO:0008375">
    <property type="term" value="F:acetylglucosaminyltransferase activity"/>
    <property type="evidence" value="ECO:0007669"/>
    <property type="project" value="TreeGrafter"/>
</dbReference>
<sequence length="331" mass="38764">STIKICALALAVIYVCFIWNSYQIQCMDGAKVVFNNLDNGTHSVAHSLNDMIAHIVDKESRSFLPQFLYPDRRLSEVELVIGIPTVRRQNASYLISTLSELFEKAYVEDLNKIRIVVMISENPDKHPLFMKNLISELRKNFQDRFDSQILQIFIPPKQWFPLDLDSMQPTLGDAPSRMFWRTKQSLDYAYLMSYSAKQGKYYLQLEDDIIAAKDYTNIILRIVKNPGWFLMELSNLGFIGKLIHSYDIPLLAVHILSHYKYKPVDWLLDDYLRTRFCRPDRDWNHCMQEIAKYRLKPNRSLFQHIGYFSSLPGKIQRLKDSAFSSDARKTR</sequence>
<dbReference type="PANTHER" id="PTHR12062:SF9">
    <property type="entry name" value="ALPHA-1,3-MANNOSYL-GLYCOPROTEIN 4-BETA-N-ACETYLGLUCOSAMINYLTRANSFERASE A, ISOFORM A"/>
    <property type="match status" value="1"/>
</dbReference>
<dbReference type="GO" id="GO:0006487">
    <property type="term" value="P:protein N-linked glycosylation"/>
    <property type="evidence" value="ECO:0007669"/>
    <property type="project" value="TreeGrafter"/>
</dbReference>
<keyword evidence="3" id="KW-1185">Reference proteome</keyword>
<name>A0AAV5WPN1_9BILA</name>
<dbReference type="Pfam" id="PF04666">
    <property type="entry name" value="MGAT4_cons"/>
    <property type="match status" value="1"/>
</dbReference>
<dbReference type="EMBL" id="BTSY01000006">
    <property type="protein sequence ID" value="GMT33971.1"/>
    <property type="molecule type" value="Genomic_DNA"/>
</dbReference>
<proteinExistence type="predicted"/>
<comment type="caution">
    <text evidence="2">The sequence shown here is derived from an EMBL/GenBank/DDBJ whole genome shotgun (WGS) entry which is preliminary data.</text>
</comment>
<gene>
    <name evidence="2" type="ORF">PFISCL1PPCAC_25268</name>
</gene>
<reference evidence="2" key="1">
    <citation type="submission" date="2023-10" db="EMBL/GenBank/DDBJ databases">
        <title>Genome assembly of Pristionchus species.</title>
        <authorList>
            <person name="Yoshida K."/>
            <person name="Sommer R.J."/>
        </authorList>
    </citation>
    <scope>NUCLEOTIDE SEQUENCE</scope>
    <source>
        <strain evidence="2">RS5133</strain>
    </source>
</reference>
<dbReference type="PANTHER" id="PTHR12062">
    <property type="entry name" value="N-ACETYLGLUCOSAMINYLTRANSFERASE VI"/>
    <property type="match status" value="1"/>
</dbReference>
<protein>
    <recommendedName>
        <fullName evidence="1">MGAT4 conserved region domain-containing protein</fullName>
    </recommendedName>
</protein>
<dbReference type="GO" id="GO:0005795">
    <property type="term" value="C:Golgi stack"/>
    <property type="evidence" value="ECO:0007669"/>
    <property type="project" value="TreeGrafter"/>
</dbReference>
<dbReference type="GO" id="GO:0005783">
    <property type="term" value="C:endoplasmic reticulum"/>
    <property type="evidence" value="ECO:0007669"/>
    <property type="project" value="TreeGrafter"/>
</dbReference>
<dbReference type="GO" id="GO:0005793">
    <property type="term" value="C:endoplasmic reticulum-Golgi intermediate compartment"/>
    <property type="evidence" value="ECO:0007669"/>
    <property type="project" value="TreeGrafter"/>
</dbReference>
<evidence type="ECO:0000313" key="2">
    <source>
        <dbReference type="EMBL" id="GMT33971.1"/>
    </source>
</evidence>
<dbReference type="AlphaFoldDB" id="A0AAV5WPN1"/>
<evidence type="ECO:0000313" key="3">
    <source>
        <dbReference type="Proteomes" id="UP001432322"/>
    </source>
</evidence>
<accession>A0AAV5WPN1</accession>
<dbReference type="InterPro" id="IPR057279">
    <property type="entry name" value="MGAT4"/>
</dbReference>
<dbReference type="Proteomes" id="UP001432322">
    <property type="component" value="Unassembled WGS sequence"/>
</dbReference>